<dbReference type="Pfam" id="PF06839">
    <property type="entry name" value="Zn_ribbon_GRF"/>
    <property type="match status" value="1"/>
</dbReference>
<evidence type="ECO:0000256" key="5">
    <source>
        <dbReference type="SAM" id="Phobius"/>
    </source>
</evidence>
<keyword evidence="5" id="KW-0812">Transmembrane</keyword>
<protein>
    <recommendedName>
        <fullName evidence="6">GRF-type domain-containing protein</fullName>
    </recommendedName>
</protein>
<evidence type="ECO:0000256" key="1">
    <source>
        <dbReference type="ARBA" id="ARBA00022723"/>
    </source>
</evidence>
<sequence length="142" mass="16532">MASSSSSNRYSTGLGRGDGNMYCYCGDKLKVRTSWTKANPRRRFYGCPNYASGKKCKMFQFVDEELPNQYYKELIFEMHEQCSTFGKENQLKHDEDTESKQNQLKKIMEDLKVTKSKMKLYDRLFVCCLIVCVCYVMVAFAP</sequence>
<evidence type="ECO:0000313" key="7">
    <source>
        <dbReference type="EMBL" id="KAJ9561403.1"/>
    </source>
</evidence>
<dbReference type="AlphaFoldDB" id="A0AA38TI57"/>
<keyword evidence="8" id="KW-1185">Reference proteome</keyword>
<gene>
    <name evidence="7" type="ORF">OSB04_006563</name>
</gene>
<proteinExistence type="predicted"/>
<evidence type="ECO:0000313" key="8">
    <source>
        <dbReference type="Proteomes" id="UP001172457"/>
    </source>
</evidence>
<dbReference type="PANTHER" id="PTHR33248">
    <property type="entry name" value="ZINC ION-BINDING PROTEIN"/>
    <property type="match status" value="1"/>
</dbReference>
<name>A0AA38TI57_9ASTR</name>
<keyword evidence="2 4" id="KW-0863">Zinc-finger</keyword>
<dbReference type="GO" id="GO:0008270">
    <property type="term" value="F:zinc ion binding"/>
    <property type="evidence" value="ECO:0007669"/>
    <property type="project" value="UniProtKB-KW"/>
</dbReference>
<dbReference type="EMBL" id="JARYMX010000002">
    <property type="protein sequence ID" value="KAJ9561403.1"/>
    <property type="molecule type" value="Genomic_DNA"/>
</dbReference>
<comment type="caution">
    <text evidence="7">The sequence shown here is derived from an EMBL/GenBank/DDBJ whole genome shotgun (WGS) entry which is preliminary data.</text>
</comment>
<evidence type="ECO:0000256" key="3">
    <source>
        <dbReference type="ARBA" id="ARBA00022833"/>
    </source>
</evidence>
<feature type="domain" description="GRF-type" evidence="6">
    <location>
        <begin position="23"/>
        <end position="65"/>
    </location>
</feature>
<keyword evidence="1" id="KW-0479">Metal-binding</keyword>
<keyword evidence="5" id="KW-1133">Transmembrane helix</keyword>
<reference evidence="7" key="1">
    <citation type="submission" date="2023-03" db="EMBL/GenBank/DDBJ databases">
        <title>Chromosome-scale reference genome and RAD-based genetic map of yellow starthistle (Centaurea solstitialis) reveal putative structural variation and QTLs associated with invader traits.</title>
        <authorList>
            <person name="Reatini B."/>
            <person name="Cang F.A."/>
            <person name="Jiang Q."/>
            <person name="Mckibben M.T.W."/>
            <person name="Barker M.S."/>
            <person name="Rieseberg L.H."/>
            <person name="Dlugosch K.M."/>
        </authorList>
    </citation>
    <scope>NUCLEOTIDE SEQUENCE</scope>
    <source>
        <strain evidence="7">CAN-66</strain>
        <tissue evidence="7">Leaf</tissue>
    </source>
</reference>
<organism evidence="7 8">
    <name type="scientific">Centaurea solstitialis</name>
    <name type="common">yellow star-thistle</name>
    <dbReference type="NCBI Taxonomy" id="347529"/>
    <lineage>
        <taxon>Eukaryota</taxon>
        <taxon>Viridiplantae</taxon>
        <taxon>Streptophyta</taxon>
        <taxon>Embryophyta</taxon>
        <taxon>Tracheophyta</taxon>
        <taxon>Spermatophyta</taxon>
        <taxon>Magnoliopsida</taxon>
        <taxon>eudicotyledons</taxon>
        <taxon>Gunneridae</taxon>
        <taxon>Pentapetalae</taxon>
        <taxon>asterids</taxon>
        <taxon>campanulids</taxon>
        <taxon>Asterales</taxon>
        <taxon>Asteraceae</taxon>
        <taxon>Carduoideae</taxon>
        <taxon>Cardueae</taxon>
        <taxon>Centaureinae</taxon>
        <taxon>Centaurea</taxon>
    </lineage>
</organism>
<evidence type="ECO:0000259" key="6">
    <source>
        <dbReference type="PROSITE" id="PS51999"/>
    </source>
</evidence>
<accession>A0AA38TI57</accession>
<dbReference type="Proteomes" id="UP001172457">
    <property type="component" value="Chromosome 2"/>
</dbReference>
<dbReference type="PROSITE" id="PS51999">
    <property type="entry name" value="ZF_GRF"/>
    <property type="match status" value="1"/>
</dbReference>
<keyword evidence="5" id="KW-0472">Membrane</keyword>
<keyword evidence="3" id="KW-0862">Zinc</keyword>
<evidence type="ECO:0000256" key="2">
    <source>
        <dbReference type="ARBA" id="ARBA00022771"/>
    </source>
</evidence>
<feature type="transmembrane region" description="Helical" evidence="5">
    <location>
        <begin position="120"/>
        <end position="141"/>
    </location>
</feature>
<dbReference type="InterPro" id="IPR010666">
    <property type="entry name" value="Znf_GRF"/>
</dbReference>
<evidence type="ECO:0000256" key="4">
    <source>
        <dbReference type="PROSITE-ProRule" id="PRU01343"/>
    </source>
</evidence>